<dbReference type="InterPro" id="IPR050124">
    <property type="entry name" value="tRNA_CCA-adding_enzyme"/>
</dbReference>
<dbReference type="SUPFAM" id="SSF109604">
    <property type="entry name" value="HD-domain/PDEase-like"/>
    <property type="match status" value="1"/>
</dbReference>
<accession>A0ABS2FEF9</accession>
<keyword evidence="1" id="KW-0547">Nucleotide-binding</keyword>
<dbReference type="RefSeq" id="WP_204572044.1">
    <property type="nucleotide sequence ID" value="NZ_JACJLL010000028.1"/>
</dbReference>
<dbReference type="PANTHER" id="PTHR47545:SF2">
    <property type="entry name" value="CC-ADDING TRNA NUCLEOTIDYLTRANSFERASE"/>
    <property type="match status" value="1"/>
</dbReference>
<dbReference type="InterPro" id="IPR006674">
    <property type="entry name" value="HD_domain"/>
</dbReference>
<dbReference type="Pfam" id="PF01966">
    <property type="entry name" value="HD"/>
    <property type="match status" value="1"/>
</dbReference>
<reference evidence="3 4" key="1">
    <citation type="journal article" date="2021" name="Sci. Rep.">
        <title>The distribution of antibiotic resistance genes in chicken gut microbiota commensals.</title>
        <authorList>
            <person name="Juricova H."/>
            <person name="Matiasovicova J."/>
            <person name="Kubasova T."/>
            <person name="Cejkova D."/>
            <person name="Rychlik I."/>
        </authorList>
    </citation>
    <scope>NUCLEOTIDE SEQUENCE [LARGE SCALE GENOMIC DNA]</scope>
    <source>
        <strain evidence="3 4">An435</strain>
    </source>
</reference>
<dbReference type="InterPro" id="IPR006675">
    <property type="entry name" value="HDIG_dom"/>
</dbReference>
<evidence type="ECO:0000313" key="4">
    <source>
        <dbReference type="Proteomes" id="UP000767334"/>
    </source>
</evidence>
<dbReference type="EMBL" id="JACJLL010000028">
    <property type="protein sequence ID" value="MBM6818935.1"/>
    <property type="molecule type" value="Genomic_DNA"/>
</dbReference>
<gene>
    <name evidence="3" type="ORF">H6A19_06220</name>
</gene>
<dbReference type="InterPro" id="IPR003607">
    <property type="entry name" value="HD/PDEase_dom"/>
</dbReference>
<dbReference type="CDD" id="cd00077">
    <property type="entry name" value="HDc"/>
    <property type="match status" value="1"/>
</dbReference>
<keyword evidence="4" id="KW-1185">Reference proteome</keyword>
<proteinExistence type="predicted"/>
<dbReference type="PANTHER" id="PTHR47545">
    <property type="entry name" value="MULTIFUNCTIONAL CCA PROTEIN"/>
    <property type="match status" value="1"/>
</dbReference>
<evidence type="ECO:0000256" key="1">
    <source>
        <dbReference type="ARBA" id="ARBA00022741"/>
    </source>
</evidence>
<evidence type="ECO:0000259" key="2">
    <source>
        <dbReference type="Pfam" id="PF01966"/>
    </source>
</evidence>
<feature type="domain" description="HD" evidence="2">
    <location>
        <begin position="56"/>
        <end position="174"/>
    </location>
</feature>
<name>A0ABS2FEF9_9CLOT</name>
<organism evidence="3 4">
    <name type="scientific">Clostridium saudiense</name>
    <dbReference type="NCBI Taxonomy" id="1414720"/>
    <lineage>
        <taxon>Bacteria</taxon>
        <taxon>Bacillati</taxon>
        <taxon>Bacillota</taxon>
        <taxon>Clostridia</taxon>
        <taxon>Eubacteriales</taxon>
        <taxon>Clostridiaceae</taxon>
        <taxon>Clostridium</taxon>
    </lineage>
</organism>
<sequence>MEVNKLKEIQENLLICDKPSIYLEEIKDSLKNTPLEVLINLEKIEQNKQYHPEGNVWNHLKQVVDTASKIKDFANDKASFMLGALLHDLGKGTTTKKNKQGRLISYNHDTEGEKIADKLLTYYDYKDEEKKKVLNLVKYHMHHLYIIKNLPFAKTNELVKEVDLNDMILMFLSDRLGRGQFKKEKKLNEIEDIEKVIKILEENYGLDLNEIKEKIQKIKKII</sequence>
<protein>
    <submittedName>
        <fullName evidence="3">HD domain-containing protein</fullName>
    </submittedName>
</protein>
<dbReference type="NCBIfam" id="TIGR00277">
    <property type="entry name" value="HDIG"/>
    <property type="match status" value="1"/>
</dbReference>
<evidence type="ECO:0000313" key="3">
    <source>
        <dbReference type="EMBL" id="MBM6818935.1"/>
    </source>
</evidence>
<dbReference type="Gene3D" id="1.10.3090.10">
    <property type="entry name" value="cca-adding enzyme, domain 2"/>
    <property type="match status" value="1"/>
</dbReference>
<comment type="caution">
    <text evidence="3">The sequence shown here is derived from an EMBL/GenBank/DDBJ whole genome shotgun (WGS) entry which is preliminary data.</text>
</comment>
<dbReference type="Proteomes" id="UP000767334">
    <property type="component" value="Unassembled WGS sequence"/>
</dbReference>